<dbReference type="PANTHER" id="PTHR34448:SF1">
    <property type="entry name" value="BLL6088 PROTEIN"/>
    <property type="match status" value="1"/>
</dbReference>
<dbReference type="PANTHER" id="PTHR34448">
    <property type="entry name" value="AMINOPEPTIDASE"/>
    <property type="match status" value="1"/>
</dbReference>
<protein>
    <submittedName>
        <fullName evidence="2">Leucyl aminopeptidase</fullName>
    </submittedName>
</protein>
<keyword evidence="2" id="KW-0031">Aminopeptidase</keyword>
<dbReference type="GO" id="GO:0004177">
    <property type="term" value="F:aminopeptidase activity"/>
    <property type="evidence" value="ECO:0007669"/>
    <property type="project" value="UniProtKB-KW"/>
</dbReference>
<name>A0A1C0A9B4_9FIRM</name>
<keyword evidence="2" id="KW-0645">Protease</keyword>
<dbReference type="InterPro" id="IPR052170">
    <property type="entry name" value="M29_Exopeptidase"/>
</dbReference>
<evidence type="ECO:0000256" key="1">
    <source>
        <dbReference type="ARBA" id="ARBA00022723"/>
    </source>
</evidence>
<reference evidence="3" key="1">
    <citation type="submission" date="2016-07" db="EMBL/GenBank/DDBJ databases">
        <authorList>
            <person name="Florea S."/>
            <person name="Webb J.S."/>
            <person name="Jaromczyk J."/>
            <person name="Schardl C.L."/>
        </authorList>
    </citation>
    <scope>NUCLEOTIDE SEQUENCE [LARGE SCALE GENOMIC DNA]</scope>
    <source>
        <strain evidence="3">Z6</strain>
    </source>
</reference>
<dbReference type="Pfam" id="PF26233">
    <property type="entry name" value="NicX"/>
    <property type="match status" value="1"/>
</dbReference>
<dbReference type="InterPro" id="IPR058739">
    <property type="entry name" value="NicX"/>
</dbReference>
<evidence type="ECO:0000313" key="2">
    <source>
        <dbReference type="EMBL" id="OCL26863.1"/>
    </source>
</evidence>
<organism evidence="2 3">
    <name type="scientific">Orenia metallireducens</name>
    <dbReference type="NCBI Taxonomy" id="1413210"/>
    <lineage>
        <taxon>Bacteria</taxon>
        <taxon>Bacillati</taxon>
        <taxon>Bacillota</taxon>
        <taxon>Clostridia</taxon>
        <taxon>Halanaerobiales</taxon>
        <taxon>Halobacteroidaceae</taxon>
        <taxon>Orenia</taxon>
    </lineage>
</organism>
<proteinExistence type="predicted"/>
<dbReference type="EMBL" id="LWDV01000008">
    <property type="protein sequence ID" value="OCL26863.1"/>
    <property type="molecule type" value="Genomic_DNA"/>
</dbReference>
<evidence type="ECO:0000313" key="3">
    <source>
        <dbReference type="Proteomes" id="UP000093514"/>
    </source>
</evidence>
<gene>
    <name evidence="2" type="ORF">U472_05060</name>
</gene>
<keyword evidence="1" id="KW-0479">Metal-binding</keyword>
<comment type="caution">
    <text evidence="2">The sequence shown here is derived from an EMBL/GenBank/DDBJ whole genome shotgun (WGS) entry which is preliminary data.</text>
</comment>
<dbReference type="RefSeq" id="WP_068716167.1">
    <property type="nucleotide sequence ID" value="NZ_LWDV01000008.1"/>
</dbReference>
<keyword evidence="3" id="KW-1185">Reference proteome</keyword>
<reference evidence="2 3" key="2">
    <citation type="submission" date="2016-08" db="EMBL/GenBank/DDBJ databases">
        <title>Orenia metallireducens sp. nov. strain Z6, a Novel Metal-reducing Firmicute from the Deep Subsurface.</title>
        <authorList>
            <person name="Maxim B.I."/>
            <person name="Kenneth K."/>
            <person name="Flynn T.M."/>
            <person name="Oloughlin E.J."/>
            <person name="Locke R.A."/>
            <person name="Weber J.R."/>
            <person name="Egan S.M."/>
            <person name="Mackie R.I."/>
            <person name="Cann I.K."/>
        </authorList>
    </citation>
    <scope>NUCLEOTIDE SEQUENCE [LARGE SCALE GENOMIC DNA]</scope>
    <source>
        <strain evidence="2 3">Z6</strain>
    </source>
</reference>
<dbReference type="GO" id="GO:0006508">
    <property type="term" value="P:proteolysis"/>
    <property type="evidence" value="ECO:0007669"/>
    <property type="project" value="InterPro"/>
</dbReference>
<keyword evidence="2" id="KW-0378">Hydrolase</keyword>
<dbReference type="SUPFAM" id="SSF144052">
    <property type="entry name" value="Thermophilic metalloprotease-like"/>
    <property type="match status" value="1"/>
</dbReference>
<accession>A0A1C0A9B4</accession>
<dbReference type="Proteomes" id="UP000093514">
    <property type="component" value="Unassembled WGS sequence"/>
</dbReference>
<dbReference type="OrthoDB" id="9803993at2"/>
<dbReference type="AlphaFoldDB" id="A0A1C0A9B4"/>
<sequence length="318" mass="34426">MNKLQEAARIVVKDCLAVKEGEQVLIIVDEPKKKIGELIFEAAKELGAEAILTEMIPRKNHGEEPPELIAKAMKYADVVIMPTSKSLSHTKARIDACDAGARATTMPDVTEEMMKRALNADYEVIKERGLKVAKKLTKGKEVKVTAPNGTNIKMIIEGRAGHPDTGIYHKRGEFGNLPAGEAYIAPIEGKSEGKFVVDGSMAEAKVHTEEIELVVENGYVTEIKGTEAAERLREIIQPYGKDARNIAELGIGTNDKAQLTGNILEDEKVLGTVHIAIGDNAGMGGVVSVDSHLDGIIEKPTVEIDGELIMKEGKLLIE</sequence>
<dbReference type="GO" id="GO:0046872">
    <property type="term" value="F:metal ion binding"/>
    <property type="evidence" value="ECO:0007669"/>
    <property type="project" value="UniProtKB-KW"/>
</dbReference>